<keyword evidence="1" id="KW-0472">Membrane</keyword>
<evidence type="ECO:0000313" key="2">
    <source>
        <dbReference type="EMBL" id="MPM95354.1"/>
    </source>
</evidence>
<dbReference type="InterPro" id="IPR021257">
    <property type="entry name" value="DUF2809"/>
</dbReference>
<comment type="caution">
    <text evidence="2">The sequence shown here is derived from an EMBL/GenBank/DDBJ whole genome shotgun (WGS) entry which is preliminary data.</text>
</comment>
<keyword evidence="1" id="KW-0812">Transmembrane</keyword>
<feature type="transmembrane region" description="Helical" evidence="1">
    <location>
        <begin position="98"/>
        <end position="116"/>
    </location>
</feature>
<evidence type="ECO:0008006" key="3">
    <source>
        <dbReference type="Google" id="ProtNLM"/>
    </source>
</evidence>
<evidence type="ECO:0000256" key="1">
    <source>
        <dbReference type="SAM" id="Phobius"/>
    </source>
</evidence>
<feature type="transmembrane region" description="Helical" evidence="1">
    <location>
        <begin position="60"/>
        <end position="78"/>
    </location>
</feature>
<organism evidence="2">
    <name type="scientific">bioreactor metagenome</name>
    <dbReference type="NCBI Taxonomy" id="1076179"/>
    <lineage>
        <taxon>unclassified sequences</taxon>
        <taxon>metagenomes</taxon>
        <taxon>ecological metagenomes</taxon>
    </lineage>
</organism>
<feature type="transmembrane region" description="Helical" evidence="1">
    <location>
        <begin position="7"/>
        <end position="27"/>
    </location>
</feature>
<dbReference type="EMBL" id="VSSQ01041866">
    <property type="protein sequence ID" value="MPM95354.1"/>
    <property type="molecule type" value="Genomic_DNA"/>
</dbReference>
<keyword evidence="1" id="KW-1133">Transmembrane helix</keyword>
<accession>A0A645E0N5</accession>
<sequence>MNNKKRMIYFTIFAISLLVEIVIGLYIKDDFIRPYMGDVLVIVVLTSFLRLFWLAKPKYLGVYVTFFAIAVEFMQLFHLDRLLHIQGTLLGVVIGSTFDWKDILCYLVGGAIFVACEKILQNNK</sequence>
<name>A0A645E0N5_9ZZZZ</name>
<dbReference type="Pfam" id="PF10990">
    <property type="entry name" value="DUF2809"/>
    <property type="match status" value="1"/>
</dbReference>
<reference evidence="2" key="1">
    <citation type="submission" date="2019-08" db="EMBL/GenBank/DDBJ databases">
        <authorList>
            <person name="Kucharzyk K."/>
            <person name="Murdoch R.W."/>
            <person name="Higgins S."/>
            <person name="Loffler F."/>
        </authorList>
    </citation>
    <scope>NUCLEOTIDE SEQUENCE</scope>
</reference>
<protein>
    <recommendedName>
        <fullName evidence="3">DUF2809 domain-containing protein</fullName>
    </recommendedName>
</protein>
<proteinExistence type="predicted"/>
<dbReference type="AlphaFoldDB" id="A0A645E0N5"/>
<feature type="transmembrane region" description="Helical" evidence="1">
    <location>
        <begin position="33"/>
        <end position="53"/>
    </location>
</feature>
<gene>
    <name evidence="2" type="ORF">SDC9_142508</name>
</gene>